<organism evidence="1 2">
    <name type="scientific">Dentiscutata erythropus</name>
    <dbReference type="NCBI Taxonomy" id="1348616"/>
    <lineage>
        <taxon>Eukaryota</taxon>
        <taxon>Fungi</taxon>
        <taxon>Fungi incertae sedis</taxon>
        <taxon>Mucoromycota</taxon>
        <taxon>Glomeromycotina</taxon>
        <taxon>Glomeromycetes</taxon>
        <taxon>Diversisporales</taxon>
        <taxon>Gigasporaceae</taxon>
        <taxon>Dentiscutata</taxon>
    </lineage>
</organism>
<evidence type="ECO:0000313" key="1">
    <source>
        <dbReference type="EMBL" id="CAG8567617.1"/>
    </source>
</evidence>
<dbReference type="OrthoDB" id="2434781at2759"/>
<comment type="caution">
    <text evidence="1">The sequence shown here is derived from an EMBL/GenBank/DDBJ whole genome shotgun (WGS) entry which is preliminary data.</text>
</comment>
<dbReference type="Proteomes" id="UP000789405">
    <property type="component" value="Unassembled WGS sequence"/>
</dbReference>
<evidence type="ECO:0000313" key="2">
    <source>
        <dbReference type="Proteomes" id="UP000789405"/>
    </source>
</evidence>
<keyword evidence="2" id="KW-1185">Reference proteome</keyword>
<accession>A0A9N9FZU6</accession>
<gene>
    <name evidence="1" type="ORF">DERYTH_LOCUS6046</name>
</gene>
<reference evidence="1" key="1">
    <citation type="submission" date="2021-06" db="EMBL/GenBank/DDBJ databases">
        <authorList>
            <person name="Kallberg Y."/>
            <person name="Tangrot J."/>
            <person name="Rosling A."/>
        </authorList>
    </citation>
    <scope>NUCLEOTIDE SEQUENCE</scope>
    <source>
        <strain evidence="1">MA453B</strain>
    </source>
</reference>
<name>A0A9N9FZU6_9GLOM</name>
<proteinExistence type="predicted"/>
<sequence length="495" mass="56880">MEPMEPTKYNVTYLNWIKYEFTDEKYVIQKSNGTIAIKADDEYSIYDYLVFNTVDGLYAIVYMVVSTKIQDNLRYLVIPSLIFNAFSSEEPIMSLYVNIIKDGFDQRFMLFQSYDRFLIRTSILNCQAGFTSVDTQSSICFIISEIDFNLTDTVDRKFIKFSTSGSVIQTSTLYNSLSTYASFFNIIPLKFGGYFYYDNGDINICDIDNSCESFSVSLNTSDYDVKYGVFNNNTVWISMQNNINYSSNWFIITKDAKQFIKDNGFNNPAILFTQPEQNKTLISLSSGENININITFFTPISLSTGNLTIYQVINESNYLLRQIYPASNCILIQNNNTAVSCKVLPSTFNRIDRIYTISLDDNFVRTLSFNEPLNGIKRDVWQLRNHSTKATLKLNTNLTFYQQIKNDLYQQIITRLPIDSNRLYITGNIQSDFVDSNILIEFAVTKATNSSNEPSVNDIINDLNDMIKNKDGSALFDWNYIKVLDSNYGFQIKGI</sequence>
<dbReference type="EMBL" id="CAJVPY010002647">
    <property type="protein sequence ID" value="CAG8567617.1"/>
    <property type="molecule type" value="Genomic_DNA"/>
</dbReference>
<dbReference type="AlphaFoldDB" id="A0A9N9FZU6"/>
<protein>
    <submittedName>
        <fullName evidence="1">8299_t:CDS:1</fullName>
    </submittedName>
</protein>